<dbReference type="Pfam" id="PF13857">
    <property type="entry name" value="Ank_5"/>
    <property type="match status" value="1"/>
</dbReference>
<dbReference type="PANTHER" id="PTHR24121">
    <property type="entry name" value="NO MECHANORECEPTOR POTENTIAL C, ISOFORM D-RELATED"/>
    <property type="match status" value="1"/>
</dbReference>
<feature type="repeat" description="ANK" evidence="1">
    <location>
        <begin position="118"/>
        <end position="150"/>
    </location>
</feature>
<proteinExistence type="predicted"/>
<evidence type="ECO:0000256" key="1">
    <source>
        <dbReference type="PROSITE-ProRule" id="PRU00023"/>
    </source>
</evidence>
<dbReference type="EMBL" id="QGNW01000119">
    <property type="protein sequence ID" value="RVW94811.1"/>
    <property type="molecule type" value="Genomic_DNA"/>
</dbReference>
<dbReference type="InterPro" id="IPR002110">
    <property type="entry name" value="Ankyrin_rpt"/>
</dbReference>
<comment type="caution">
    <text evidence="2">The sequence shown here is derived from an EMBL/GenBank/DDBJ whole genome shotgun (WGS) entry which is preliminary data.</text>
</comment>
<dbReference type="InterPro" id="IPR036770">
    <property type="entry name" value="Ankyrin_rpt-contain_sf"/>
</dbReference>
<dbReference type="PANTHER" id="PTHR24121:SF22">
    <property type="entry name" value="PROTEIN ACCELERATED CELL DEATH 6-LIKE"/>
    <property type="match status" value="1"/>
</dbReference>
<dbReference type="PROSITE" id="PS50088">
    <property type="entry name" value="ANK_REPEAT"/>
    <property type="match status" value="5"/>
</dbReference>
<dbReference type="Pfam" id="PF12796">
    <property type="entry name" value="Ank_2"/>
    <property type="match status" value="2"/>
</dbReference>
<gene>
    <name evidence="2" type="primary">ACD6_10</name>
    <name evidence="2" type="ORF">CK203_029932</name>
</gene>
<dbReference type="Gene3D" id="1.25.40.20">
    <property type="entry name" value="Ankyrin repeat-containing domain"/>
    <property type="match status" value="3"/>
</dbReference>
<evidence type="ECO:0000313" key="3">
    <source>
        <dbReference type="Proteomes" id="UP000288805"/>
    </source>
</evidence>
<dbReference type="SUPFAM" id="SSF48403">
    <property type="entry name" value="Ankyrin repeat"/>
    <property type="match status" value="1"/>
</dbReference>
<dbReference type="Pfam" id="PF00023">
    <property type="entry name" value="Ank"/>
    <property type="match status" value="1"/>
</dbReference>
<dbReference type="AlphaFoldDB" id="A0A438IDK6"/>
<dbReference type="SMART" id="SM00248">
    <property type="entry name" value="ANK"/>
    <property type="match status" value="9"/>
</dbReference>
<sequence length="414" mass="45695">MDALLESLTITLLRSVGFQIPIVKHSLTKLVMDSDFVSPGRNTMLHLAARIGDKSAVEELLNLDRSLLTEKNIKGNTPLHLAARFGHVDVVEFLICRAQNLDVENGGVYEVISMRNMNDNTPLHEAIRSDHHSVTSLLVDKVIKANHSDLLASRNNAGESPFSMAIVVNFFEDIVRTILDAESSCLLHRGPNGETPLHRAVLRDDLGTIAILLEKRRELISEKDGYGRTPLHCAAASSALGTVGRLLQEDASIALLQDHYQATPAHLAAESDRTHSLITILNACPHSVELLNQHSQNILHVAAQNGSVNVVNYILSLLEADDMINEPDKDGNTPLHLAVMNFHSRVVRDLVKTNEVDIRAINNDGKTALEIAQTQRDYIRDARKKDKQALSYIYQAIDENAFEKISCANTAKEA</sequence>
<name>A0A438IDK6_VITVI</name>
<evidence type="ECO:0000313" key="2">
    <source>
        <dbReference type="EMBL" id="RVW94811.1"/>
    </source>
</evidence>
<feature type="repeat" description="ANK" evidence="1">
    <location>
        <begin position="74"/>
        <end position="106"/>
    </location>
</feature>
<feature type="repeat" description="ANK" evidence="1">
    <location>
        <begin position="330"/>
        <end position="352"/>
    </location>
</feature>
<feature type="repeat" description="ANK" evidence="1">
    <location>
        <begin position="226"/>
        <end position="258"/>
    </location>
</feature>
<feature type="repeat" description="ANK" evidence="1">
    <location>
        <begin position="192"/>
        <end position="224"/>
    </location>
</feature>
<dbReference type="Proteomes" id="UP000288805">
    <property type="component" value="Unassembled WGS sequence"/>
</dbReference>
<dbReference type="PROSITE" id="PS50297">
    <property type="entry name" value="ANK_REP_REGION"/>
    <property type="match status" value="3"/>
</dbReference>
<keyword evidence="1" id="KW-0040">ANK repeat</keyword>
<accession>A0A438IDK6</accession>
<organism evidence="2 3">
    <name type="scientific">Vitis vinifera</name>
    <name type="common">Grape</name>
    <dbReference type="NCBI Taxonomy" id="29760"/>
    <lineage>
        <taxon>Eukaryota</taxon>
        <taxon>Viridiplantae</taxon>
        <taxon>Streptophyta</taxon>
        <taxon>Embryophyta</taxon>
        <taxon>Tracheophyta</taxon>
        <taxon>Spermatophyta</taxon>
        <taxon>Magnoliopsida</taxon>
        <taxon>eudicotyledons</taxon>
        <taxon>Gunneridae</taxon>
        <taxon>Pentapetalae</taxon>
        <taxon>rosids</taxon>
        <taxon>Vitales</taxon>
        <taxon>Vitaceae</taxon>
        <taxon>Viteae</taxon>
        <taxon>Vitis</taxon>
    </lineage>
</organism>
<reference evidence="2 3" key="1">
    <citation type="journal article" date="2018" name="PLoS Genet.">
        <title>Population sequencing reveals clonal diversity and ancestral inbreeding in the grapevine cultivar Chardonnay.</title>
        <authorList>
            <person name="Roach M.J."/>
            <person name="Johnson D.L."/>
            <person name="Bohlmann J."/>
            <person name="van Vuuren H.J."/>
            <person name="Jones S.J."/>
            <person name="Pretorius I.S."/>
            <person name="Schmidt S.A."/>
            <person name="Borneman A.R."/>
        </authorList>
    </citation>
    <scope>NUCLEOTIDE SEQUENCE [LARGE SCALE GENOMIC DNA]</scope>
    <source>
        <strain evidence="3">cv. Chardonnay</strain>
        <tissue evidence="2">Leaf</tissue>
    </source>
</reference>
<protein>
    <submittedName>
        <fullName evidence="2">Protein accelerated cell death 6</fullName>
    </submittedName>
</protein>